<organism evidence="3 4">
    <name type="scientific">Candidatus Borkfalkia ceftriaxoniphila</name>
    <dbReference type="NCBI Taxonomy" id="2508949"/>
    <lineage>
        <taxon>Bacteria</taxon>
        <taxon>Bacillati</taxon>
        <taxon>Bacillota</taxon>
        <taxon>Clostridia</taxon>
        <taxon>Christensenellales</taxon>
        <taxon>Christensenellaceae</taxon>
        <taxon>Candidatus Borkfalkia</taxon>
    </lineage>
</organism>
<feature type="chain" id="PRO_5020815372" description="Carbohydrate-binding domain-containing protein" evidence="1">
    <location>
        <begin position="25"/>
        <end position="590"/>
    </location>
</feature>
<dbReference type="Gene3D" id="2.60.40.1190">
    <property type="match status" value="1"/>
</dbReference>
<name>A0A4Q2KCN6_9FIRM</name>
<protein>
    <recommendedName>
        <fullName evidence="2">Carbohydrate-binding domain-containing protein</fullName>
    </recommendedName>
</protein>
<dbReference type="GO" id="GO:0016052">
    <property type="term" value="P:carbohydrate catabolic process"/>
    <property type="evidence" value="ECO:0007669"/>
    <property type="project" value="InterPro"/>
</dbReference>
<evidence type="ECO:0000256" key="1">
    <source>
        <dbReference type="SAM" id="SignalP"/>
    </source>
</evidence>
<evidence type="ECO:0000259" key="2">
    <source>
        <dbReference type="Pfam" id="PF06452"/>
    </source>
</evidence>
<dbReference type="InterPro" id="IPR023296">
    <property type="entry name" value="Glyco_hydro_beta-prop_sf"/>
</dbReference>
<dbReference type="GO" id="GO:0004553">
    <property type="term" value="F:hydrolase activity, hydrolyzing O-glycosyl compounds"/>
    <property type="evidence" value="ECO:0007669"/>
    <property type="project" value="InterPro"/>
</dbReference>
<evidence type="ECO:0000313" key="4">
    <source>
        <dbReference type="Proteomes" id="UP000291269"/>
    </source>
</evidence>
<dbReference type="RefSeq" id="WP_129225988.1">
    <property type="nucleotide sequence ID" value="NZ_SDOZ01000002.1"/>
</dbReference>
<dbReference type="Gene3D" id="2.115.10.20">
    <property type="entry name" value="Glycosyl hydrolase domain, family 43"/>
    <property type="match status" value="2"/>
</dbReference>
<proteinExistence type="predicted"/>
<dbReference type="Proteomes" id="UP000291269">
    <property type="component" value="Unassembled WGS sequence"/>
</dbReference>
<dbReference type="PROSITE" id="PS51257">
    <property type="entry name" value="PROKAR_LIPOPROTEIN"/>
    <property type="match status" value="1"/>
</dbReference>
<feature type="domain" description="Carbohydrate-binding" evidence="2">
    <location>
        <begin position="418"/>
        <end position="575"/>
    </location>
</feature>
<dbReference type="OrthoDB" id="9799605at2"/>
<sequence>MKKGIKAVLLLLVIALLAGMTACAPPEPDKDGEKDETLAENYDFGDPSGWSGNSMAVTDLGDCLLDAYPYDDKYDWGQSILWDEETQSYQMWWCRNSGYDTIWYAESKDLKHWTNAQKLMTVEQDTTWIKMHVGKPSVLKVDGQYIMYFEAPATLLDYEFDNNVLMARSEDGIHWEMYEGDAGEPYPVIRMTDEQMAASMAQYQAQGNGYYGIGQPSALYHDGKYYVYCTYSLEQGDRMYVFTSDDGIHFSEGQRVFDRANCGVKFNTLTQKFMMAYEYTQNGVSRVYYMESDDGIEFTYAGLSDAGKNTDILSTGGGFVRCYPDFISDGHGNVNTHTFYVAYMEGTMADSGQDWRQYSNTWDIHIAAVNPKEFGNRTQVLPDGHVVTQNTIAPYRETHKEYADLLCGIHKLNGGPKVDGTCDDLYGVSETFSVSRAVSDYRAVPNDTTANFRMGYTEQALYIFIEVKDSFMHESDSVFCLIDEKRYAEELSQVTNIELQRNGAVTVSDGDGNPLSNAEVVVKDSAQGYTAEIRMQWRIRTSFAQYEGFGFDCYVFDNRDSKDFKSLIAWNDCHASYDYRKAGEMYFMDK</sequence>
<keyword evidence="1" id="KW-0732">Signal</keyword>
<dbReference type="SUPFAM" id="SSF49344">
    <property type="entry name" value="CBD9-like"/>
    <property type="match status" value="1"/>
</dbReference>
<keyword evidence="4" id="KW-1185">Reference proteome</keyword>
<dbReference type="AlphaFoldDB" id="A0A4Q2KCN6"/>
<evidence type="ECO:0000313" key="3">
    <source>
        <dbReference type="EMBL" id="RXZ62354.1"/>
    </source>
</evidence>
<reference evidence="3 4" key="1">
    <citation type="journal article" date="2019" name="Gut">
        <title>Antibiotics-induced monodominance of a novel gut bacterial order.</title>
        <authorList>
            <person name="Hildebrand F."/>
            <person name="Moitinho-Silva L."/>
            <person name="Blasche S."/>
            <person name="Jahn M.T."/>
            <person name="Gossmann T.I."/>
            <person name="Heuerta-Cepas J."/>
            <person name="Hercog R."/>
            <person name="Luetge M."/>
            <person name="Bahram M."/>
            <person name="Pryszlak A."/>
            <person name="Alves R.J."/>
            <person name="Waszak S.M."/>
            <person name="Zhu A."/>
            <person name="Ye L."/>
            <person name="Costea P.I."/>
            <person name="Aalvink S."/>
            <person name="Belzer C."/>
            <person name="Forslund S.K."/>
            <person name="Sunagawa S."/>
            <person name="Hentschel U."/>
            <person name="Merten C."/>
            <person name="Patil K.R."/>
            <person name="Benes V."/>
            <person name="Bork P."/>
        </authorList>
    </citation>
    <scope>NUCLEOTIDE SEQUENCE [LARGE SCALE GENOMIC DNA]</scope>
    <source>
        <strain evidence="3 4">HDS1380</strain>
    </source>
</reference>
<dbReference type="Pfam" id="PF06452">
    <property type="entry name" value="CBM9_1"/>
    <property type="match status" value="1"/>
</dbReference>
<comment type="caution">
    <text evidence="3">The sequence shown here is derived from an EMBL/GenBank/DDBJ whole genome shotgun (WGS) entry which is preliminary data.</text>
</comment>
<dbReference type="EMBL" id="SDOZ01000002">
    <property type="protein sequence ID" value="RXZ62354.1"/>
    <property type="molecule type" value="Genomic_DNA"/>
</dbReference>
<accession>A0A4Q2KCN6</accession>
<gene>
    <name evidence="3" type="ORF">ESZ91_08155</name>
</gene>
<dbReference type="SUPFAM" id="SSF75005">
    <property type="entry name" value="Arabinanase/levansucrase/invertase"/>
    <property type="match status" value="2"/>
</dbReference>
<dbReference type="InterPro" id="IPR010502">
    <property type="entry name" value="Carb-bd_dom_fam9"/>
</dbReference>
<feature type="signal peptide" evidence="1">
    <location>
        <begin position="1"/>
        <end position="24"/>
    </location>
</feature>
<dbReference type="GO" id="GO:0030246">
    <property type="term" value="F:carbohydrate binding"/>
    <property type="evidence" value="ECO:0007669"/>
    <property type="project" value="InterPro"/>
</dbReference>